<comment type="caution">
    <text evidence="3">The sequence shown here is derived from an EMBL/GenBank/DDBJ whole genome shotgun (WGS) entry which is preliminary data.</text>
</comment>
<feature type="compositionally biased region" description="Polar residues" evidence="2">
    <location>
        <begin position="117"/>
        <end position="138"/>
    </location>
</feature>
<dbReference type="Gene3D" id="3.40.50.200">
    <property type="entry name" value="Peptidase S8/S53 domain"/>
    <property type="match status" value="1"/>
</dbReference>
<evidence type="ECO:0008006" key="5">
    <source>
        <dbReference type="Google" id="ProtNLM"/>
    </source>
</evidence>
<feature type="non-terminal residue" evidence="3">
    <location>
        <position position="1"/>
    </location>
</feature>
<sequence>DPKTENSPATETKNSTVSEIRNSATNSAETKPENSPATETKNSTVSEIRNSARNPVDPKLEKSPVVEAKNPAISEIRNSARNSAETKPENSPATETKNSTISEIPNSATIPAETKPENSPATETKNSTISEIPNSATTPADPKTENSPATETKNSKVSENIIPTFSENTQPAITVVNSIDEITGDKIEKLVFIQPDKPEIAAIPAESTDILTGEIANTSPTLIDTPEIASETAENFPLISPDEISTLWETLNSILAQQFPLISETESIQNYQPSASEYIVTDSQTIIPEIAVTENHYSQQSENIIADSDNQPPTTIDEYLNPDFDSEKITITPAIPSDENQPDNSLHSITDSETESQTNINEYTITNTETQPEITPHLSQKNQPLIGIIDTGFVANNPNIDYSQIILGKDVIDSDNNPLLQPNEGNQHGNTILGIISDSNNQSDAKKSTSIWLGRATGSGNWYQSLIEFVDTAKASKQPNAVVNLSFDLTQINPNGTETTRYQLTPEEKSALKYALDNNILIVAAAGNEGAIASAL</sequence>
<feature type="compositionally biased region" description="Polar residues" evidence="2">
    <location>
        <begin position="76"/>
        <end position="109"/>
    </location>
</feature>
<accession>A0ABU8YWV5</accession>
<feature type="compositionally biased region" description="Polar residues" evidence="2">
    <location>
        <begin position="145"/>
        <end position="155"/>
    </location>
</feature>
<dbReference type="InterPro" id="IPR036852">
    <property type="entry name" value="Peptidase_S8/S53_dom_sf"/>
</dbReference>
<proteinExistence type="inferred from homology"/>
<feature type="compositionally biased region" description="Polar residues" evidence="2">
    <location>
        <begin position="1"/>
        <end position="53"/>
    </location>
</feature>
<feature type="region of interest" description="Disordered" evidence="2">
    <location>
        <begin position="1"/>
        <end position="155"/>
    </location>
</feature>
<organism evidence="3 4">
    <name type="scientific">Microcoleus anatoxicus PTRS2</name>
    <dbReference type="NCBI Taxonomy" id="2705321"/>
    <lineage>
        <taxon>Bacteria</taxon>
        <taxon>Bacillati</taxon>
        <taxon>Cyanobacteriota</taxon>
        <taxon>Cyanophyceae</taxon>
        <taxon>Oscillatoriophycideae</taxon>
        <taxon>Oscillatoriales</taxon>
        <taxon>Microcoleaceae</taxon>
        <taxon>Microcoleus</taxon>
        <taxon>Microcoleus anatoxicus</taxon>
    </lineage>
</organism>
<evidence type="ECO:0000256" key="2">
    <source>
        <dbReference type="SAM" id="MobiDB-lite"/>
    </source>
</evidence>
<evidence type="ECO:0000256" key="1">
    <source>
        <dbReference type="PROSITE-ProRule" id="PRU01240"/>
    </source>
</evidence>
<evidence type="ECO:0000313" key="3">
    <source>
        <dbReference type="EMBL" id="MEK0188830.1"/>
    </source>
</evidence>
<dbReference type="SUPFAM" id="SSF52743">
    <property type="entry name" value="Subtilisin-like"/>
    <property type="match status" value="1"/>
</dbReference>
<feature type="compositionally biased region" description="Polar residues" evidence="2">
    <location>
        <begin position="338"/>
        <end position="357"/>
    </location>
</feature>
<dbReference type="Proteomes" id="UP001384579">
    <property type="component" value="Unassembled WGS sequence"/>
</dbReference>
<reference evidence="3 4" key="1">
    <citation type="journal article" date="2020" name="Harmful Algae">
        <title>Molecular and morphological characterization of a novel dihydroanatoxin-a producing Microcoleus species (cyanobacteria) from the Russian River, California, USA.</title>
        <authorList>
            <person name="Conklin K.Y."/>
            <person name="Stancheva R."/>
            <person name="Otten T.G."/>
            <person name="Fadness R."/>
            <person name="Boyer G.L."/>
            <person name="Read B."/>
            <person name="Zhang X."/>
            <person name="Sheath R.G."/>
        </authorList>
    </citation>
    <scope>NUCLEOTIDE SEQUENCE [LARGE SCALE GENOMIC DNA]</scope>
    <source>
        <strain evidence="3 4">PTRS2</strain>
    </source>
</reference>
<feature type="non-terminal residue" evidence="3">
    <location>
        <position position="536"/>
    </location>
</feature>
<dbReference type="PROSITE" id="PS51892">
    <property type="entry name" value="SUBTILASE"/>
    <property type="match status" value="1"/>
</dbReference>
<gene>
    <name evidence="3" type="ORF">WMG39_28865</name>
</gene>
<name>A0ABU8YWV5_9CYAN</name>
<protein>
    <recommendedName>
        <fullName evidence="5">Peptidase S8/S53 domain-containing protein</fullName>
    </recommendedName>
</protein>
<comment type="caution">
    <text evidence="1">Lacks conserved residue(s) required for the propagation of feature annotation.</text>
</comment>
<keyword evidence="4" id="KW-1185">Reference proteome</keyword>
<evidence type="ECO:0000313" key="4">
    <source>
        <dbReference type="Proteomes" id="UP001384579"/>
    </source>
</evidence>
<feature type="region of interest" description="Disordered" evidence="2">
    <location>
        <begin position="333"/>
        <end position="359"/>
    </location>
</feature>
<dbReference type="EMBL" id="JBBLXS010000777">
    <property type="protein sequence ID" value="MEK0188830.1"/>
    <property type="molecule type" value="Genomic_DNA"/>
</dbReference>
<comment type="similarity">
    <text evidence="1">Belongs to the peptidase S8 family.</text>
</comment>